<evidence type="ECO:0000313" key="3">
    <source>
        <dbReference type="Proteomes" id="UP001320972"/>
    </source>
</evidence>
<dbReference type="RefSeq" id="WP_338009477.1">
    <property type="nucleotide sequence ID" value="NZ_JAOPKB010000030.1"/>
</dbReference>
<evidence type="ECO:0000313" key="2">
    <source>
        <dbReference type="EMBL" id="MCU4975930.1"/>
    </source>
</evidence>
<evidence type="ECO:0000259" key="1">
    <source>
        <dbReference type="Pfam" id="PF14216"/>
    </source>
</evidence>
<dbReference type="InterPro" id="IPR025475">
    <property type="entry name" value="DUF4326"/>
</dbReference>
<accession>A0ABT2QLX3</accession>
<feature type="domain" description="DUF4326" evidence="1">
    <location>
        <begin position="138"/>
        <end position="238"/>
    </location>
</feature>
<gene>
    <name evidence="2" type="ORF">OB955_24955</name>
</gene>
<dbReference type="EMBL" id="JAOPKB010000030">
    <property type="protein sequence ID" value="MCU4975930.1"/>
    <property type="molecule type" value="Genomic_DNA"/>
</dbReference>
<sequence length="256" mass="28415">MSLEDFGVTSRESLRDVATNQHGEKACPVCSNPIGHTEDVMEIPVRQLADDDLRERLEDLGRVYVRSRGWQCHVDDLLLPRTVSGPKAAGFASSTWTGVRAQFGDGSTGWVPVLNEDLPNVPLDELDDLGDASDERTRVGMWMEDDCDVYAGRAKSGESDLLNTEPSDRGWLGNPYSVERFGREQAVAMYTHAVLHRCEQDIEFRNALGDLQGKGIVLGCWCRRLEDDEPACHCDVLVRVIDDVLVPRARNGGDQS</sequence>
<name>A0ABT2QLX3_9EURY</name>
<protein>
    <submittedName>
        <fullName evidence="2">DUF4326 domain-containing protein</fullName>
    </submittedName>
</protein>
<comment type="caution">
    <text evidence="2">The sequence shown here is derived from an EMBL/GenBank/DDBJ whole genome shotgun (WGS) entry which is preliminary data.</text>
</comment>
<proteinExistence type="predicted"/>
<keyword evidence="3" id="KW-1185">Reference proteome</keyword>
<dbReference type="Pfam" id="PF14216">
    <property type="entry name" value="DUF4326"/>
    <property type="match status" value="1"/>
</dbReference>
<reference evidence="2 3" key="1">
    <citation type="submission" date="2022-09" db="EMBL/GenBank/DDBJ databases">
        <title>Enrichment on poylsaccharides allowed isolation of novel metabolic and taxonomic groups of Haloarchaea.</title>
        <authorList>
            <person name="Sorokin D.Y."/>
            <person name="Elcheninov A.G."/>
            <person name="Khizhniak T.V."/>
            <person name="Kolganova T.V."/>
            <person name="Kublanov I.V."/>
        </authorList>
    </citation>
    <scope>NUCLEOTIDE SEQUENCE [LARGE SCALE GENOMIC DNA]</scope>
    <source>
        <strain evidence="2 3">AArc-m2/3/4</strain>
    </source>
</reference>
<organism evidence="2 3">
    <name type="scientific">Natronoglomus mannanivorans</name>
    <dbReference type="NCBI Taxonomy" id="2979990"/>
    <lineage>
        <taxon>Archaea</taxon>
        <taxon>Methanobacteriati</taxon>
        <taxon>Methanobacteriota</taxon>
        <taxon>Stenosarchaea group</taxon>
        <taxon>Halobacteria</taxon>
        <taxon>Halobacteriales</taxon>
        <taxon>Natrialbaceae</taxon>
        <taxon>Natronoglomus</taxon>
    </lineage>
</organism>
<dbReference type="Proteomes" id="UP001320972">
    <property type="component" value="Unassembled WGS sequence"/>
</dbReference>